<feature type="region of interest" description="Disordered" evidence="1">
    <location>
        <begin position="666"/>
        <end position="713"/>
    </location>
</feature>
<feature type="chain" id="PRO_5031493986" evidence="2">
    <location>
        <begin position="27"/>
        <end position="713"/>
    </location>
</feature>
<feature type="signal peptide" evidence="2">
    <location>
        <begin position="1"/>
        <end position="26"/>
    </location>
</feature>
<reference evidence="3" key="1">
    <citation type="submission" date="2021-01" db="EMBL/GenBank/DDBJ databases">
        <authorList>
            <person name="Corre E."/>
            <person name="Pelletier E."/>
            <person name="Niang G."/>
            <person name="Scheremetjew M."/>
            <person name="Finn R."/>
            <person name="Kale V."/>
            <person name="Holt S."/>
            <person name="Cochrane G."/>
            <person name="Meng A."/>
            <person name="Brown T."/>
            <person name="Cohen L."/>
        </authorList>
    </citation>
    <scope>NUCLEOTIDE SEQUENCE</scope>
    <source>
        <strain evidence="3">CCMP1243</strain>
    </source>
</reference>
<evidence type="ECO:0000313" key="3">
    <source>
        <dbReference type="EMBL" id="CAD9701550.1"/>
    </source>
</evidence>
<feature type="region of interest" description="Disordered" evidence="1">
    <location>
        <begin position="527"/>
        <end position="640"/>
    </location>
</feature>
<sequence length="713" mass="79808">MNAMTAALPLSRRLFRFIFAVAVAATADVFSAGQDTPWAGSLGPAPPAETVAPSQGHSRETTADLRRELVEYNMTRAWRAPWYQEPRQRFPPPNQINPPLGSRCDIPSSRNGGGLSHAHCTPVTVLLFGLTGREGFHGLCTRKGRYWQQEASKSQTRALFLPLAREGYDVRLFLATEACRDPGKKLRLPMEETDVQRRGHWDWGAMVRGFYSPFLPTVVVYNDDRCPCALTRLVRAVEAAGTERLSSGYVILSRPDLVWRPEEVLGVLGARPHVLELSRTIQSLHPRLEQGANQHRRLVVEREDRGQEPDHPASLEGQGQAASSARGLQVGRRQAGTTQPVMLDHEFHLPPTAPTEYRPPVPVADKRVTRGDLAPTLIFPFPCEYGPWQSYHCVADTMISLPGTIFQALQASCLGFHGCFGPPQIYDKGTCDSDPRLPLRRGGMPGWLVGGVLPHIPATSGHGCLLCLRGALDALLAQSGRNSSTILEGFFDVEPRHVNTRYVEGINPFYFMAGSDEVPTLLKQSAKSTVAHRVRQKPRRVPRSVVRGRSEGSQGEASGFQGKKAVQEKASPGVADEQQEKKSWRKKQETKPVQPAKQPPPPQQQQHHEEPKQPQQHEEKKPEKQHQQKQHQQSQHTVTLDQQQMLQQLLQQRQKQQLLLLEQQRKKQLEQIQQQKQKQQGQTSIPQPQGQLQMLKQQLQHAPTAPRSPRSTR</sequence>
<feature type="compositionally biased region" description="Basic residues" evidence="1">
    <location>
        <begin position="530"/>
        <end position="542"/>
    </location>
</feature>
<feature type="compositionally biased region" description="Basic and acidic residues" evidence="1">
    <location>
        <begin position="578"/>
        <end position="590"/>
    </location>
</feature>
<feature type="compositionally biased region" description="Low complexity" evidence="1">
    <location>
        <begin position="670"/>
        <end position="700"/>
    </location>
</feature>
<gene>
    <name evidence="3" type="ORF">RMAR1173_LOCUS15390</name>
</gene>
<feature type="compositionally biased region" description="Low complexity" evidence="1">
    <location>
        <begin position="630"/>
        <end position="640"/>
    </location>
</feature>
<feature type="compositionally biased region" description="Basic and acidic residues" evidence="1">
    <location>
        <begin position="302"/>
        <end position="313"/>
    </location>
</feature>
<feature type="region of interest" description="Disordered" evidence="1">
    <location>
        <begin position="302"/>
        <end position="334"/>
    </location>
</feature>
<organism evidence="3">
    <name type="scientific">Rhizochromulina marina</name>
    <dbReference type="NCBI Taxonomy" id="1034831"/>
    <lineage>
        <taxon>Eukaryota</taxon>
        <taxon>Sar</taxon>
        <taxon>Stramenopiles</taxon>
        <taxon>Ochrophyta</taxon>
        <taxon>Dictyochophyceae</taxon>
        <taxon>Rhizochromulinales</taxon>
        <taxon>Rhizochromulina</taxon>
    </lineage>
</organism>
<dbReference type="AlphaFoldDB" id="A0A7S2SJ10"/>
<name>A0A7S2SJ10_9STRA</name>
<evidence type="ECO:0000256" key="1">
    <source>
        <dbReference type="SAM" id="MobiDB-lite"/>
    </source>
</evidence>
<keyword evidence="2" id="KW-0732">Signal</keyword>
<evidence type="ECO:0000256" key="2">
    <source>
        <dbReference type="SAM" id="SignalP"/>
    </source>
</evidence>
<feature type="region of interest" description="Disordered" evidence="1">
    <location>
        <begin position="40"/>
        <end position="62"/>
    </location>
</feature>
<accession>A0A7S2SJ10</accession>
<proteinExistence type="predicted"/>
<protein>
    <submittedName>
        <fullName evidence="3">Uncharacterized protein</fullName>
    </submittedName>
</protein>
<feature type="compositionally biased region" description="Low complexity" evidence="1">
    <location>
        <begin position="543"/>
        <end position="555"/>
    </location>
</feature>
<dbReference type="EMBL" id="HBHJ01023377">
    <property type="protein sequence ID" value="CAD9701550.1"/>
    <property type="molecule type" value="Transcribed_RNA"/>
</dbReference>
<feature type="compositionally biased region" description="Basic and acidic residues" evidence="1">
    <location>
        <begin position="606"/>
        <end position="626"/>
    </location>
</feature>